<dbReference type="CDD" id="cd02869">
    <property type="entry name" value="PseudoU_synth_RluA_like"/>
    <property type="match status" value="1"/>
</dbReference>
<evidence type="ECO:0000256" key="2">
    <source>
        <dbReference type="ARBA" id="ARBA00010876"/>
    </source>
</evidence>
<dbReference type="Proteomes" id="UP000594263">
    <property type="component" value="Unplaced"/>
</dbReference>
<dbReference type="Gramene" id="Kaladp0022s0092.1.v1.1">
    <property type="protein sequence ID" value="Kaladp0022s0092.1.v1.1"/>
    <property type="gene ID" value="Kaladp0022s0092.v1.1"/>
</dbReference>
<reference evidence="6" key="1">
    <citation type="submission" date="2021-01" db="UniProtKB">
        <authorList>
            <consortium name="EnsemblPlants"/>
        </authorList>
    </citation>
    <scope>IDENTIFICATION</scope>
</reference>
<comment type="similarity">
    <text evidence="2">Belongs to the pseudouridine synthase RluA family.</text>
</comment>
<evidence type="ECO:0000256" key="1">
    <source>
        <dbReference type="ARBA" id="ARBA00004173"/>
    </source>
</evidence>
<keyword evidence="4" id="KW-0413">Isomerase</keyword>
<dbReference type="GO" id="GO:0003723">
    <property type="term" value="F:RNA binding"/>
    <property type="evidence" value="ECO:0007669"/>
    <property type="project" value="InterPro"/>
</dbReference>
<dbReference type="EnsemblPlants" id="Kaladp0022s0092.1.v1.1">
    <property type="protein sequence ID" value="Kaladp0022s0092.1.v1.1"/>
    <property type="gene ID" value="Kaladp0022s0092.v1.1"/>
</dbReference>
<accession>A0A7N0T4T4</accession>
<dbReference type="InterPro" id="IPR020103">
    <property type="entry name" value="PsdUridine_synth_cat_dom_sf"/>
</dbReference>
<dbReference type="Pfam" id="PF00849">
    <property type="entry name" value="PseudoU_synth_2"/>
    <property type="match status" value="1"/>
</dbReference>
<name>A0A7N0T4T4_KALFE</name>
<protein>
    <recommendedName>
        <fullName evidence="5">Pseudouridine synthase RsuA/RluA-like domain-containing protein</fullName>
    </recommendedName>
</protein>
<dbReference type="OMA" id="GRQAHQK"/>
<dbReference type="GO" id="GO:0000455">
    <property type="term" value="P:enzyme-directed rRNA pseudouridine synthesis"/>
    <property type="evidence" value="ECO:0007669"/>
    <property type="project" value="TreeGrafter"/>
</dbReference>
<dbReference type="SUPFAM" id="SSF55120">
    <property type="entry name" value="Pseudouridine synthase"/>
    <property type="match status" value="1"/>
</dbReference>
<dbReference type="PANTHER" id="PTHR21600">
    <property type="entry name" value="MITOCHONDRIAL RNA PSEUDOURIDINE SYNTHASE"/>
    <property type="match status" value="1"/>
</dbReference>
<dbReference type="GO" id="GO:0009982">
    <property type="term" value="F:pseudouridine synthase activity"/>
    <property type="evidence" value="ECO:0007669"/>
    <property type="project" value="InterPro"/>
</dbReference>
<sequence length="463" mass="51553">MIRRRLLRRCSISRPLPPTSSRPTRIPSFNPIAPRHFSNYSTEDGSPGKWYELPTYTPSITPSSLGKELCGGSSSPGGDLTAVKWVLRCCPHLPRSLVQKLFRLRQVRREAFDGSGEPGSLQKLKRVGAKDAMNSGDRVVLPISIQELSDDKKPELRCSEEEVSFLNSLVVYKDPAIIVVNKPHGLPVQGGVGIRWSLDDLAAAYLKNEASEPPRLVHRLDRDSSGVMVMGRTQTSTTVLHSIFREKTISASESEIGDRKRVLQRKYWALVKGCPKRSKGLISATLGKVAVDDGRSERITIMKDAHDKPSQTAVTEYRVIKPSSHGYTWLELCPLTGRKHQLRIHCSMVLGTPIVGDYKYGWQAHLDWKPVSFSSLDMDLKDSQIEKKVPFGLSSEDGSISGEVPKLHLHCKQMVLPDVSLALQNLRLSSDFNISELESLEFSAPIPPHMQRSWDVLESSATT</sequence>
<evidence type="ECO:0000256" key="3">
    <source>
        <dbReference type="ARBA" id="ARBA00023128"/>
    </source>
</evidence>
<dbReference type="AlphaFoldDB" id="A0A7N0T4T4"/>
<comment type="subcellular location">
    <subcellularLocation>
        <location evidence="1">Mitochondrion</location>
    </subcellularLocation>
</comment>
<dbReference type="InterPro" id="IPR006145">
    <property type="entry name" value="PsdUridine_synth_RsuA/RluA"/>
</dbReference>
<evidence type="ECO:0000313" key="6">
    <source>
        <dbReference type="EnsemblPlants" id="Kaladp0022s0092.1.v1.1"/>
    </source>
</evidence>
<evidence type="ECO:0000259" key="5">
    <source>
        <dbReference type="Pfam" id="PF00849"/>
    </source>
</evidence>
<keyword evidence="3" id="KW-0496">Mitochondrion</keyword>
<dbReference type="InterPro" id="IPR050188">
    <property type="entry name" value="RluA_PseudoU_synthase"/>
</dbReference>
<feature type="domain" description="Pseudouridine synthase RsuA/RluA-like" evidence="5">
    <location>
        <begin position="177"/>
        <end position="347"/>
    </location>
</feature>
<proteinExistence type="inferred from homology"/>
<evidence type="ECO:0000313" key="7">
    <source>
        <dbReference type="Proteomes" id="UP000594263"/>
    </source>
</evidence>
<dbReference type="Gene3D" id="3.30.2350.10">
    <property type="entry name" value="Pseudouridine synthase"/>
    <property type="match status" value="1"/>
</dbReference>
<evidence type="ECO:0000256" key="4">
    <source>
        <dbReference type="ARBA" id="ARBA00023235"/>
    </source>
</evidence>
<organism evidence="6 7">
    <name type="scientific">Kalanchoe fedtschenkoi</name>
    <name type="common">Lavender scallops</name>
    <name type="synonym">South American air plant</name>
    <dbReference type="NCBI Taxonomy" id="63787"/>
    <lineage>
        <taxon>Eukaryota</taxon>
        <taxon>Viridiplantae</taxon>
        <taxon>Streptophyta</taxon>
        <taxon>Embryophyta</taxon>
        <taxon>Tracheophyta</taxon>
        <taxon>Spermatophyta</taxon>
        <taxon>Magnoliopsida</taxon>
        <taxon>eudicotyledons</taxon>
        <taxon>Gunneridae</taxon>
        <taxon>Pentapetalae</taxon>
        <taxon>Saxifragales</taxon>
        <taxon>Crassulaceae</taxon>
        <taxon>Kalanchoe</taxon>
    </lineage>
</organism>
<keyword evidence="7" id="KW-1185">Reference proteome</keyword>
<dbReference type="GO" id="GO:0005739">
    <property type="term" value="C:mitochondrion"/>
    <property type="evidence" value="ECO:0007669"/>
    <property type="project" value="UniProtKB-SubCell"/>
</dbReference>
<dbReference type="PANTHER" id="PTHR21600:SF81">
    <property type="entry name" value="21S RRNA PSEUDOURIDINE(2819) SYNTHASE"/>
    <property type="match status" value="1"/>
</dbReference>